<dbReference type="KEGG" id="rei:IE4771_PD00472"/>
<keyword evidence="1" id="KW-0472">Membrane</keyword>
<gene>
    <name evidence="3" type="ORF">IE4771_PD00472</name>
</gene>
<evidence type="ECO:0000256" key="1">
    <source>
        <dbReference type="SAM" id="Phobius"/>
    </source>
</evidence>
<evidence type="ECO:0000313" key="4">
    <source>
        <dbReference type="Proteomes" id="UP000027180"/>
    </source>
</evidence>
<evidence type="ECO:0000259" key="2">
    <source>
        <dbReference type="Pfam" id="PF07811"/>
    </source>
</evidence>
<dbReference type="OrthoDB" id="7349713at2"/>
<keyword evidence="3" id="KW-0614">Plasmid</keyword>
<name>A0A060IBA3_RHIET</name>
<dbReference type="EMBL" id="CP006990">
    <property type="protein sequence ID" value="AIC31027.1"/>
    <property type="molecule type" value="Genomic_DNA"/>
</dbReference>
<geneLocation type="plasmid" evidence="3 4">
    <name>pRetIE4771d</name>
</geneLocation>
<dbReference type="HOGENOM" id="CLU_111553_0_0_5"/>
<sequence length="176" mass="19124">MKYGKSLTSLRRLLGDREGVAAIEFAILALPLFIMLFGIIEVSLMFFVNSAQDASVHKISRMIRTGEVASSKITLAGFKAKICDDMLLSFNCSTDLVVKVNVLSDLSAAASTDPIDNSGNLAVTETFDVGKGSDYILVQTFLPWDPVVNFLTLSSAQLSDGRYLLGSSVLFRNEPF</sequence>
<reference evidence="3 4" key="1">
    <citation type="submission" date="2013-12" db="EMBL/GenBank/DDBJ databases">
        <title>Complete genome sequence of Rhizobium etli bv. mimosae IE4771.</title>
        <authorList>
            <person name="Bustos P."/>
            <person name="Santamaria R.I."/>
            <person name="Lozano L."/>
            <person name="Ormeno-Orrillo E."/>
            <person name="Rogel M.A."/>
            <person name="Romero D."/>
            <person name="Cevallos M.A."/>
            <person name="Martinez-Romero E."/>
            <person name="Gonzalez V."/>
        </authorList>
    </citation>
    <scope>NUCLEOTIDE SEQUENCE [LARGE SCALE GENOMIC DNA]</scope>
    <source>
        <strain evidence="3 4">IE4771</strain>
        <plasmid evidence="4">Plasmid pRetIE4771d</plasmid>
    </source>
</reference>
<dbReference type="Pfam" id="PF07811">
    <property type="entry name" value="TadE"/>
    <property type="match status" value="1"/>
</dbReference>
<proteinExistence type="predicted"/>
<protein>
    <submittedName>
        <fullName evidence="3">Flp pilus assembly Tad-like protein</fullName>
    </submittedName>
</protein>
<feature type="transmembrane region" description="Helical" evidence="1">
    <location>
        <begin position="21"/>
        <end position="48"/>
    </location>
</feature>
<accession>A0A060IBA3</accession>
<dbReference type="AlphaFoldDB" id="A0A060IBA3"/>
<keyword evidence="1" id="KW-0812">Transmembrane</keyword>
<organism evidence="3 4">
    <name type="scientific">Rhizobium etli bv. mimosae str. IE4771</name>
    <dbReference type="NCBI Taxonomy" id="1432050"/>
    <lineage>
        <taxon>Bacteria</taxon>
        <taxon>Pseudomonadati</taxon>
        <taxon>Pseudomonadota</taxon>
        <taxon>Alphaproteobacteria</taxon>
        <taxon>Hyphomicrobiales</taxon>
        <taxon>Rhizobiaceae</taxon>
        <taxon>Rhizobium/Agrobacterium group</taxon>
        <taxon>Rhizobium</taxon>
    </lineage>
</organism>
<dbReference type="RefSeq" id="WP_040142079.1">
    <property type="nucleotide sequence ID" value="NZ_CP006990.1"/>
</dbReference>
<keyword evidence="1" id="KW-1133">Transmembrane helix</keyword>
<dbReference type="Proteomes" id="UP000027180">
    <property type="component" value="Plasmid pRetIE4771d"/>
</dbReference>
<feature type="domain" description="TadE-like" evidence="2">
    <location>
        <begin position="19"/>
        <end position="51"/>
    </location>
</feature>
<evidence type="ECO:0000313" key="3">
    <source>
        <dbReference type="EMBL" id="AIC31027.1"/>
    </source>
</evidence>
<dbReference type="InterPro" id="IPR012495">
    <property type="entry name" value="TadE-like_dom"/>
</dbReference>